<protein>
    <recommendedName>
        <fullName evidence="1">Ig-like domain-containing protein</fullName>
    </recommendedName>
</protein>
<dbReference type="Pfam" id="PF07654">
    <property type="entry name" value="C1-set"/>
    <property type="match status" value="1"/>
</dbReference>
<accession>A0ABT2FQU1</accession>
<reference evidence="2 3" key="1">
    <citation type="submission" date="2022-02" db="EMBL/GenBank/DDBJ databases">
        <authorList>
            <person name="Zhuang L."/>
        </authorList>
    </citation>
    <scope>NUCLEOTIDE SEQUENCE [LARGE SCALE GENOMIC DNA]</scope>
    <source>
        <strain evidence="2 3">C32</strain>
    </source>
</reference>
<dbReference type="PROSITE" id="PS00290">
    <property type="entry name" value="IG_MHC"/>
    <property type="match status" value="1"/>
</dbReference>
<evidence type="ECO:0000259" key="1">
    <source>
        <dbReference type="PROSITE" id="PS50835"/>
    </source>
</evidence>
<evidence type="ECO:0000313" key="2">
    <source>
        <dbReference type="EMBL" id="MCS4558714.1"/>
    </source>
</evidence>
<dbReference type="Gene3D" id="2.60.40.10">
    <property type="entry name" value="Immunoglobulins"/>
    <property type="match status" value="1"/>
</dbReference>
<organism evidence="2 3">
    <name type="scientific">Shewanella electrica</name>
    <dbReference type="NCBI Taxonomy" id="515560"/>
    <lineage>
        <taxon>Bacteria</taxon>
        <taxon>Pseudomonadati</taxon>
        <taxon>Pseudomonadota</taxon>
        <taxon>Gammaproteobacteria</taxon>
        <taxon>Alteromonadales</taxon>
        <taxon>Shewanellaceae</taxon>
        <taxon>Shewanella</taxon>
    </lineage>
</organism>
<feature type="non-terminal residue" evidence="2">
    <location>
        <position position="112"/>
    </location>
</feature>
<dbReference type="InterPro" id="IPR003597">
    <property type="entry name" value="Ig_C1-set"/>
</dbReference>
<name>A0ABT2FQU1_9GAMM</name>
<dbReference type="InterPro" id="IPR003006">
    <property type="entry name" value="Ig/MHC_CS"/>
</dbReference>
<dbReference type="SUPFAM" id="SSF48726">
    <property type="entry name" value="Immunoglobulin"/>
    <property type="match status" value="1"/>
</dbReference>
<dbReference type="CDD" id="cd00098">
    <property type="entry name" value="IgC1"/>
    <property type="match status" value="1"/>
</dbReference>
<dbReference type="PANTHER" id="PTHR23411">
    <property type="entry name" value="TAPASIN"/>
    <property type="match status" value="1"/>
</dbReference>
<dbReference type="Proteomes" id="UP001201549">
    <property type="component" value="Unassembled WGS sequence"/>
</dbReference>
<dbReference type="EMBL" id="JAKOGG010000081">
    <property type="protein sequence ID" value="MCS4558714.1"/>
    <property type="molecule type" value="Genomic_DNA"/>
</dbReference>
<dbReference type="InterPro" id="IPR013783">
    <property type="entry name" value="Ig-like_fold"/>
</dbReference>
<dbReference type="InterPro" id="IPR036179">
    <property type="entry name" value="Ig-like_dom_sf"/>
</dbReference>
<dbReference type="SMART" id="SM00407">
    <property type="entry name" value="IGc1"/>
    <property type="match status" value="1"/>
</dbReference>
<evidence type="ECO:0000313" key="3">
    <source>
        <dbReference type="Proteomes" id="UP001201549"/>
    </source>
</evidence>
<dbReference type="InterPro" id="IPR007110">
    <property type="entry name" value="Ig-like_dom"/>
</dbReference>
<keyword evidence="3" id="KW-1185">Reference proteome</keyword>
<comment type="caution">
    <text evidence="2">The sequence shown here is derived from an EMBL/GenBank/DDBJ whole genome shotgun (WGS) entry which is preliminary data.</text>
</comment>
<reference evidence="3" key="2">
    <citation type="submission" date="2023-07" db="EMBL/GenBank/DDBJ databases">
        <title>Shewanella mangrovi sp. nov., an acetaldehyde- degrading bacterium isolated from mangrove sediment.</title>
        <authorList>
            <person name="Liu Y."/>
        </authorList>
    </citation>
    <scope>NUCLEOTIDE SEQUENCE [LARGE SCALE GENOMIC DNA]</scope>
    <source>
        <strain evidence="3">C32</strain>
    </source>
</reference>
<dbReference type="PROSITE" id="PS50835">
    <property type="entry name" value="IG_LIKE"/>
    <property type="match status" value="1"/>
</dbReference>
<feature type="domain" description="Ig-like" evidence="1">
    <location>
        <begin position="16"/>
        <end position="112"/>
    </location>
</feature>
<gene>
    <name evidence="2" type="ORF">L9G74_20035</name>
</gene>
<dbReference type="InterPro" id="IPR050380">
    <property type="entry name" value="Immune_Resp_Modulators"/>
</dbReference>
<sequence length="112" mass="12135">MKETIDGDGVCLVVTPKVTLLSDPTQEDPERRVLLVCLVEGLPSAGATIQWLQDNEEMTPAPESDESGCSDCTESGVTQWSRVNVTRKSWEGGARFGCRVTHEGLKEPLSAT</sequence>
<proteinExistence type="predicted"/>